<evidence type="ECO:0000313" key="2">
    <source>
        <dbReference type="EMBL" id="MFC0514502.1"/>
    </source>
</evidence>
<feature type="transmembrane region" description="Helical" evidence="1">
    <location>
        <begin position="6"/>
        <end position="31"/>
    </location>
</feature>
<reference evidence="2 3" key="1">
    <citation type="submission" date="2024-09" db="EMBL/GenBank/DDBJ databases">
        <authorList>
            <person name="Sun Q."/>
            <person name="Mori K."/>
        </authorList>
    </citation>
    <scope>NUCLEOTIDE SEQUENCE [LARGE SCALE GENOMIC DNA]</scope>
    <source>
        <strain evidence="2 3">NCAIM B.02415</strain>
    </source>
</reference>
<accession>A0ABV6L4Y7</accession>
<keyword evidence="3" id="KW-1185">Reference proteome</keyword>
<dbReference type="Proteomes" id="UP001589828">
    <property type="component" value="Unassembled WGS sequence"/>
</dbReference>
<keyword evidence="1" id="KW-1133">Transmembrane helix</keyword>
<keyword evidence="1" id="KW-0812">Transmembrane</keyword>
<sequence>MLNLMSWLAFAGLLLSLILMYYLVVLGLYFLPKWWRRYCSGSAPSVSLAPETLIPAITVDGNERVVDYGVPDLENLISGIYRATTALPDEHAAFYWLVGPVDAGGLYYLLLGRCGF</sequence>
<keyword evidence="1" id="KW-0472">Membrane</keyword>
<proteinExistence type="predicted"/>
<dbReference type="RefSeq" id="WP_377022350.1">
    <property type="nucleotide sequence ID" value="NZ_JBHLTS010000021.1"/>
</dbReference>
<evidence type="ECO:0000256" key="1">
    <source>
        <dbReference type="SAM" id="Phobius"/>
    </source>
</evidence>
<name>A0ABV6L4Y7_9SPHI</name>
<organism evidence="2 3">
    <name type="scientific">Mucilaginibacter angelicae</name>
    <dbReference type="NCBI Taxonomy" id="869718"/>
    <lineage>
        <taxon>Bacteria</taxon>
        <taxon>Pseudomonadati</taxon>
        <taxon>Bacteroidota</taxon>
        <taxon>Sphingobacteriia</taxon>
        <taxon>Sphingobacteriales</taxon>
        <taxon>Sphingobacteriaceae</taxon>
        <taxon>Mucilaginibacter</taxon>
    </lineage>
</organism>
<comment type="caution">
    <text evidence="2">The sequence shown here is derived from an EMBL/GenBank/DDBJ whole genome shotgun (WGS) entry which is preliminary data.</text>
</comment>
<evidence type="ECO:0000313" key="3">
    <source>
        <dbReference type="Proteomes" id="UP001589828"/>
    </source>
</evidence>
<gene>
    <name evidence="2" type="ORF">ACFFGT_09830</name>
</gene>
<protein>
    <submittedName>
        <fullName evidence="2">Uncharacterized protein</fullName>
    </submittedName>
</protein>
<dbReference type="EMBL" id="JBHLTS010000021">
    <property type="protein sequence ID" value="MFC0514502.1"/>
    <property type="molecule type" value="Genomic_DNA"/>
</dbReference>